<keyword evidence="10" id="KW-1185">Reference proteome</keyword>
<keyword evidence="6 7" id="KW-0961">Cell wall biogenesis/degradation</keyword>
<evidence type="ECO:0000256" key="2">
    <source>
        <dbReference type="ARBA" id="ARBA00022692"/>
    </source>
</evidence>
<protein>
    <recommendedName>
        <fullName evidence="7">Endolytic murein transglycosylase</fullName>
        <ecNumber evidence="7">4.2.2.29</ecNumber>
    </recommendedName>
    <alternativeName>
        <fullName evidence="7">Peptidoglycan lytic transglycosylase</fullName>
    </alternativeName>
    <alternativeName>
        <fullName evidence="7">Peptidoglycan polymerization terminase</fullName>
    </alternativeName>
</protein>
<dbReference type="GO" id="GO:0071555">
    <property type="term" value="P:cell wall organization"/>
    <property type="evidence" value="ECO:0007669"/>
    <property type="project" value="UniProtKB-KW"/>
</dbReference>
<dbReference type="RefSeq" id="WP_310420819.1">
    <property type="nucleotide sequence ID" value="NZ_JAVDYC010000001.1"/>
</dbReference>
<keyword evidence="2 7" id="KW-0812">Transmembrane</keyword>
<evidence type="ECO:0000313" key="10">
    <source>
        <dbReference type="Proteomes" id="UP001183629"/>
    </source>
</evidence>
<evidence type="ECO:0000256" key="6">
    <source>
        <dbReference type="ARBA" id="ARBA00023316"/>
    </source>
</evidence>
<reference evidence="9 10" key="1">
    <citation type="submission" date="2023-07" db="EMBL/GenBank/DDBJ databases">
        <title>Sequencing the genomes of 1000 actinobacteria strains.</title>
        <authorList>
            <person name="Klenk H.-P."/>
        </authorList>
    </citation>
    <scope>NUCLEOTIDE SEQUENCE [LARGE SCALE GENOMIC DNA]</scope>
    <source>
        <strain evidence="9 10">DSM 44711</strain>
    </source>
</reference>
<dbReference type="NCBIfam" id="TIGR00247">
    <property type="entry name" value="endolytic transglycosylase MltG"/>
    <property type="match status" value="1"/>
</dbReference>
<dbReference type="GO" id="GO:0009252">
    <property type="term" value="P:peptidoglycan biosynthetic process"/>
    <property type="evidence" value="ECO:0007669"/>
    <property type="project" value="UniProtKB-UniRule"/>
</dbReference>
<proteinExistence type="inferred from homology"/>
<evidence type="ECO:0000256" key="4">
    <source>
        <dbReference type="ARBA" id="ARBA00023136"/>
    </source>
</evidence>
<comment type="subcellular location">
    <subcellularLocation>
        <location evidence="7">Cell membrane</location>
        <topology evidence="7">Single-pass membrane protein</topology>
    </subcellularLocation>
</comment>
<gene>
    <name evidence="7" type="primary">mltG</name>
    <name evidence="9" type="ORF">J2S44_006053</name>
</gene>
<comment type="catalytic activity">
    <reaction evidence="7">
        <text>a peptidoglycan chain = a peptidoglycan chain with N-acetyl-1,6-anhydromuramyl-[peptide] at the reducing end + a peptidoglycan chain with N-acetylglucosamine at the non-reducing end.</text>
        <dbReference type="EC" id="4.2.2.29"/>
    </reaction>
</comment>
<dbReference type="Pfam" id="PF02618">
    <property type="entry name" value="YceG"/>
    <property type="match status" value="1"/>
</dbReference>
<evidence type="ECO:0000313" key="9">
    <source>
        <dbReference type="EMBL" id="MDR7325803.1"/>
    </source>
</evidence>
<dbReference type="AlphaFoldDB" id="A0AAE3ZTI8"/>
<dbReference type="EMBL" id="JAVDYC010000001">
    <property type="protein sequence ID" value="MDR7325803.1"/>
    <property type="molecule type" value="Genomic_DNA"/>
</dbReference>
<sequence>MLDDLEAAFDEQQAPQKGRPLHRRKKKRGGGGKSAIALIMVVLIFGGLAGAGYYGFDRVRNYLTTPDYPGPGEGEVTIEVKNGDTATAIGNTLYNVDVVKSAKAFIEAADANPDSKNIQVGFYKVKKQMKASDAVLALLDLNNRVSTKVTVPEGSTSFEIFQLLSDASDIPVDEFKEAAKDPEALGVPDFWFTRGDEKKVTKSVEGFLFPETYNFDPGLTAKEMLAVMVQHFLDTTTELDFVKKVEARDITPYDALMVASLSEAESGVAADLPKVSRVVYNTLYKPSADIGGRPVLRLDVTINYGHQLEGRDAKESKNITQAELEDASNPWNSHLNEGLPPTAINNPGKAALEGAMSPAEGNWYFFVAIDKQGNSAFAETYAEQQVNEQKAREAGVL</sequence>
<keyword evidence="1 7" id="KW-1003">Cell membrane</keyword>
<evidence type="ECO:0000256" key="5">
    <source>
        <dbReference type="ARBA" id="ARBA00023239"/>
    </source>
</evidence>
<keyword evidence="4 7" id="KW-0472">Membrane</keyword>
<dbReference type="Gene3D" id="3.30.1490.480">
    <property type="entry name" value="Endolytic murein transglycosylase"/>
    <property type="match status" value="1"/>
</dbReference>
<dbReference type="InterPro" id="IPR003770">
    <property type="entry name" value="MLTG-like"/>
</dbReference>
<dbReference type="PANTHER" id="PTHR30518">
    <property type="entry name" value="ENDOLYTIC MUREIN TRANSGLYCOSYLASE"/>
    <property type="match status" value="1"/>
</dbReference>
<dbReference type="GO" id="GO:0008932">
    <property type="term" value="F:lytic endotransglycosylase activity"/>
    <property type="evidence" value="ECO:0007669"/>
    <property type="project" value="UniProtKB-UniRule"/>
</dbReference>
<accession>A0AAE3ZTI8</accession>
<dbReference type="EC" id="4.2.2.29" evidence="7"/>
<keyword evidence="3 7" id="KW-1133">Transmembrane helix</keyword>
<evidence type="ECO:0000256" key="8">
    <source>
        <dbReference type="SAM" id="MobiDB-lite"/>
    </source>
</evidence>
<dbReference type="Proteomes" id="UP001183629">
    <property type="component" value="Unassembled WGS sequence"/>
</dbReference>
<keyword evidence="5 7" id="KW-0456">Lyase</keyword>
<name>A0AAE3ZTI8_9ACTN</name>
<feature type="transmembrane region" description="Helical" evidence="7">
    <location>
        <begin position="35"/>
        <end position="56"/>
    </location>
</feature>
<organism evidence="9 10">
    <name type="scientific">Catenuloplanes niger</name>
    <dbReference type="NCBI Taxonomy" id="587534"/>
    <lineage>
        <taxon>Bacteria</taxon>
        <taxon>Bacillati</taxon>
        <taxon>Actinomycetota</taxon>
        <taxon>Actinomycetes</taxon>
        <taxon>Micromonosporales</taxon>
        <taxon>Micromonosporaceae</taxon>
        <taxon>Catenuloplanes</taxon>
    </lineage>
</organism>
<evidence type="ECO:0000256" key="7">
    <source>
        <dbReference type="HAMAP-Rule" id="MF_02065"/>
    </source>
</evidence>
<dbReference type="PANTHER" id="PTHR30518:SF2">
    <property type="entry name" value="ENDOLYTIC MUREIN TRANSGLYCOSYLASE"/>
    <property type="match status" value="1"/>
</dbReference>
<evidence type="ECO:0000256" key="3">
    <source>
        <dbReference type="ARBA" id="ARBA00022989"/>
    </source>
</evidence>
<dbReference type="HAMAP" id="MF_02065">
    <property type="entry name" value="MltG"/>
    <property type="match status" value="1"/>
</dbReference>
<dbReference type="GO" id="GO:0005886">
    <property type="term" value="C:plasma membrane"/>
    <property type="evidence" value="ECO:0007669"/>
    <property type="project" value="UniProtKB-SubCell"/>
</dbReference>
<evidence type="ECO:0000256" key="1">
    <source>
        <dbReference type="ARBA" id="ARBA00022475"/>
    </source>
</evidence>
<comment type="function">
    <text evidence="7">Functions as a peptidoglycan terminase that cleaves nascent peptidoglycan strands endolytically to terminate their elongation.</text>
</comment>
<comment type="similarity">
    <text evidence="7">Belongs to the transglycosylase MltG family.</text>
</comment>
<feature type="site" description="Important for catalytic activity" evidence="7">
    <location>
        <position position="265"/>
    </location>
</feature>
<feature type="region of interest" description="Disordered" evidence="8">
    <location>
        <begin position="8"/>
        <end position="30"/>
    </location>
</feature>
<feature type="compositionally biased region" description="Basic residues" evidence="8">
    <location>
        <begin position="19"/>
        <end position="30"/>
    </location>
</feature>
<comment type="caution">
    <text evidence="9">The sequence shown here is derived from an EMBL/GenBank/DDBJ whole genome shotgun (WGS) entry which is preliminary data.</text>
</comment>